<dbReference type="EMBL" id="CAJPWZ010001808">
    <property type="protein sequence ID" value="CAG2224573.1"/>
    <property type="molecule type" value="Genomic_DNA"/>
</dbReference>
<feature type="region of interest" description="Disordered" evidence="4">
    <location>
        <begin position="130"/>
        <end position="189"/>
    </location>
</feature>
<accession>A0A8S3T0Y0</accession>
<dbReference type="InterPro" id="IPR003889">
    <property type="entry name" value="FYrich_C"/>
</dbReference>
<dbReference type="InterPro" id="IPR040092">
    <property type="entry name" value="TBRG1"/>
</dbReference>
<dbReference type="PROSITE" id="PS51543">
    <property type="entry name" value="FYRC"/>
    <property type="match status" value="1"/>
</dbReference>
<feature type="coiled-coil region" evidence="3">
    <location>
        <begin position="88"/>
        <end position="115"/>
    </location>
</feature>
<keyword evidence="3" id="KW-0175">Coiled coil</keyword>
<dbReference type="InterPro" id="IPR003888">
    <property type="entry name" value="FYrich_N"/>
</dbReference>
<dbReference type="AlphaFoldDB" id="A0A8S3T0Y0"/>
<keyword evidence="2" id="KW-0539">Nucleus</keyword>
<dbReference type="PANTHER" id="PTHR22715">
    <property type="entry name" value="TRANSFORMING GROWTH FACTOR BETA REGULATED GENE 1"/>
    <property type="match status" value="1"/>
</dbReference>
<name>A0A8S3T0Y0_MYTED</name>
<dbReference type="SMART" id="SM00542">
    <property type="entry name" value="FYRC"/>
    <property type="match status" value="1"/>
</dbReference>
<gene>
    <name evidence="5" type="ORF">MEDL_37756</name>
</gene>
<comment type="caution">
    <text evidence="5">The sequence shown here is derived from an EMBL/GenBank/DDBJ whole genome shotgun (WGS) entry which is preliminary data.</text>
</comment>
<dbReference type="SMART" id="SM00541">
    <property type="entry name" value="FYRN"/>
    <property type="match status" value="1"/>
</dbReference>
<dbReference type="Pfam" id="PF05964">
    <property type="entry name" value="FYRN"/>
    <property type="match status" value="1"/>
</dbReference>
<keyword evidence="6" id="KW-1185">Reference proteome</keyword>
<dbReference type="PROSITE" id="PS51542">
    <property type="entry name" value="FYRN"/>
    <property type="match status" value="1"/>
</dbReference>
<dbReference type="GO" id="GO:0051726">
    <property type="term" value="P:regulation of cell cycle"/>
    <property type="evidence" value="ECO:0007669"/>
    <property type="project" value="TreeGrafter"/>
</dbReference>
<dbReference type="Gene3D" id="2.60.40.1900">
    <property type="entry name" value="Beta-microseminoprotein (PSP94) domain"/>
    <property type="match status" value="1"/>
</dbReference>
<dbReference type="GO" id="GO:0005634">
    <property type="term" value="C:nucleus"/>
    <property type="evidence" value="ECO:0007669"/>
    <property type="project" value="UniProtKB-SubCell"/>
</dbReference>
<evidence type="ECO:0000256" key="4">
    <source>
        <dbReference type="SAM" id="MobiDB-lite"/>
    </source>
</evidence>
<evidence type="ECO:0000256" key="1">
    <source>
        <dbReference type="ARBA" id="ARBA00004123"/>
    </source>
</evidence>
<dbReference type="Pfam" id="PF05965">
    <property type="entry name" value="FYRC"/>
    <property type="match status" value="1"/>
</dbReference>
<evidence type="ECO:0000313" key="6">
    <source>
        <dbReference type="Proteomes" id="UP000683360"/>
    </source>
</evidence>
<dbReference type="PANTHER" id="PTHR22715:SF0">
    <property type="entry name" value="TRANSFORMING GROWTH FACTOR BETA REGULATOR 1"/>
    <property type="match status" value="1"/>
</dbReference>
<dbReference type="Proteomes" id="UP000683360">
    <property type="component" value="Unassembled WGS sequence"/>
</dbReference>
<evidence type="ECO:0000256" key="2">
    <source>
        <dbReference type="ARBA" id="ARBA00023242"/>
    </source>
</evidence>
<feature type="compositionally biased region" description="Basic residues" evidence="4">
    <location>
        <begin position="150"/>
        <end position="162"/>
    </location>
</feature>
<protein>
    <recommendedName>
        <fullName evidence="7">Transforming growth factor beta regulator 1</fullName>
    </recommendedName>
</protein>
<dbReference type="Gene3D" id="3.30.160.360">
    <property type="match status" value="1"/>
</dbReference>
<sequence length="430" mass="47871">MAHENKRLFSEDSAFLMEYQANQKIVQKSPQQISLLSGKIRSNLPGSLLQQQASRLTSGVSSRSLAQKQYYRKLKRLKKVVKDLIFVNAAICDEVVRVEEKVAKVKEERRFLLRKVLHYQSQSDIPAAISKTPPSIVKVKEEPIDTQTKAKPKKKPDKKRPPTTKQILEGLPPPKPKKGGKNQPTKKVIPPLQLDSLGRPVFPLIIGDLTIHSIGEIVVDRPGFHSVSNIYPEGFCSTRVYVDVNNVDNRCLYTCKISDGGKGPVFEIASEESPGVVFYSRSISDCHNQLIKAVKKNKKLEFLEQTGKGADFFGLSHPVTQNLIQSCPGSKRCNDTDGIQTARTIIQLKISFDKQSFNEHCQSCYYDKIGFLIPSKGSVTVWTPDCVDCACGATGIDCCSTAGRPTEFPDDCEIVMDGCYARVVKKRIIP</sequence>
<dbReference type="OrthoDB" id="285793at2759"/>
<evidence type="ECO:0008006" key="7">
    <source>
        <dbReference type="Google" id="ProtNLM"/>
    </source>
</evidence>
<proteinExistence type="predicted"/>
<evidence type="ECO:0000256" key="3">
    <source>
        <dbReference type="SAM" id="Coils"/>
    </source>
</evidence>
<comment type="subcellular location">
    <subcellularLocation>
        <location evidence="1">Nucleus</location>
    </subcellularLocation>
</comment>
<evidence type="ECO:0000313" key="5">
    <source>
        <dbReference type="EMBL" id="CAG2224573.1"/>
    </source>
</evidence>
<organism evidence="5 6">
    <name type="scientific">Mytilus edulis</name>
    <name type="common">Blue mussel</name>
    <dbReference type="NCBI Taxonomy" id="6550"/>
    <lineage>
        <taxon>Eukaryota</taxon>
        <taxon>Metazoa</taxon>
        <taxon>Spiralia</taxon>
        <taxon>Lophotrochozoa</taxon>
        <taxon>Mollusca</taxon>
        <taxon>Bivalvia</taxon>
        <taxon>Autobranchia</taxon>
        <taxon>Pteriomorphia</taxon>
        <taxon>Mytilida</taxon>
        <taxon>Mytiloidea</taxon>
        <taxon>Mytilidae</taxon>
        <taxon>Mytilinae</taxon>
        <taxon>Mytilus</taxon>
    </lineage>
</organism>
<reference evidence="5" key="1">
    <citation type="submission" date="2021-03" db="EMBL/GenBank/DDBJ databases">
        <authorList>
            <person name="Bekaert M."/>
        </authorList>
    </citation>
    <scope>NUCLEOTIDE SEQUENCE</scope>
</reference>